<evidence type="ECO:0000256" key="13">
    <source>
        <dbReference type="ARBA" id="ARBA00022801"/>
    </source>
</evidence>
<comment type="pathway">
    <text evidence="4">Amino-acid biosynthesis; L-histidine biosynthesis; L-histidine from 5-phospho-alpha-D-ribose 1-diphosphate: step 2/9.</text>
</comment>
<dbReference type="NCBIfam" id="TIGR03188">
    <property type="entry name" value="histidine_hisI"/>
    <property type="match status" value="1"/>
</dbReference>
<keyword evidence="13 19" id="KW-0378">Hydrolase</keyword>
<dbReference type="InterPro" id="IPR013785">
    <property type="entry name" value="Aldolase_TIM"/>
</dbReference>
<evidence type="ECO:0000256" key="10">
    <source>
        <dbReference type="ARBA" id="ARBA00017720"/>
    </source>
</evidence>
<evidence type="ECO:0000256" key="6">
    <source>
        <dbReference type="ARBA" id="ARBA00008299"/>
    </source>
</evidence>
<evidence type="ECO:0000256" key="9">
    <source>
        <dbReference type="ARBA" id="ARBA00012721"/>
    </source>
</evidence>
<evidence type="ECO:0000256" key="15">
    <source>
        <dbReference type="ARBA" id="ARBA00023102"/>
    </source>
</evidence>
<comment type="catalytic activity">
    <reaction evidence="1">
        <text>1-(5-phospho-beta-D-ribosyl)-5'-AMP + H2O = 1-(5-phospho-beta-D-ribosyl)-5-[(5-phospho-beta-D-ribosylamino)methylideneamino]imidazole-4-carboxamide</text>
        <dbReference type="Rhea" id="RHEA:20049"/>
        <dbReference type="ChEBI" id="CHEBI:15377"/>
        <dbReference type="ChEBI" id="CHEBI:58435"/>
        <dbReference type="ChEBI" id="CHEBI:59457"/>
        <dbReference type="EC" id="3.5.4.19"/>
    </reaction>
</comment>
<comment type="similarity">
    <text evidence="6">In the N-terminal section; belongs to the PRA-CH family.</text>
</comment>
<evidence type="ECO:0000313" key="20">
    <source>
        <dbReference type="Proteomes" id="UP000245790"/>
    </source>
</evidence>
<keyword evidence="14" id="KW-0067">ATP-binding</keyword>
<accession>A0A316FQ25</accession>
<dbReference type="GO" id="GO:0016853">
    <property type="term" value="F:isomerase activity"/>
    <property type="evidence" value="ECO:0007669"/>
    <property type="project" value="UniProtKB-KW"/>
</dbReference>
<dbReference type="Gene3D" id="3.20.20.70">
    <property type="entry name" value="Aldolase class I"/>
    <property type="match status" value="1"/>
</dbReference>
<dbReference type="SUPFAM" id="SSF101386">
    <property type="entry name" value="all-alpha NTP pyrophosphatases"/>
    <property type="match status" value="1"/>
</dbReference>
<dbReference type="InterPro" id="IPR038019">
    <property type="entry name" value="PRib_AMP_CycHydrolase_sf"/>
</dbReference>
<keyword evidence="11 17" id="KW-0028">Amino-acid biosynthesis</keyword>
<comment type="similarity">
    <text evidence="5">In the C-terminal section; belongs to the PRA-PH family.</text>
</comment>
<keyword evidence="20" id="KW-1185">Reference proteome</keyword>
<dbReference type="InterPro" id="IPR002496">
    <property type="entry name" value="PRib_AMP_CycHydrolase_dom"/>
</dbReference>
<evidence type="ECO:0000256" key="17">
    <source>
        <dbReference type="RuleBase" id="RU003657"/>
    </source>
</evidence>
<organism evidence="19 20">
    <name type="scientific">Pleionea mediterranea</name>
    <dbReference type="NCBI Taxonomy" id="523701"/>
    <lineage>
        <taxon>Bacteria</taxon>
        <taxon>Pseudomonadati</taxon>
        <taxon>Pseudomonadota</taxon>
        <taxon>Gammaproteobacteria</taxon>
        <taxon>Oceanospirillales</taxon>
        <taxon>Pleioneaceae</taxon>
        <taxon>Pleionea</taxon>
    </lineage>
</organism>
<dbReference type="Proteomes" id="UP000245790">
    <property type="component" value="Unassembled WGS sequence"/>
</dbReference>
<evidence type="ECO:0000256" key="14">
    <source>
        <dbReference type="ARBA" id="ARBA00022840"/>
    </source>
</evidence>
<dbReference type="Gene3D" id="3.10.20.810">
    <property type="entry name" value="Phosphoribosyl-AMP cyclohydrolase"/>
    <property type="match status" value="1"/>
</dbReference>
<dbReference type="GO" id="GO:0004635">
    <property type="term" value="F:phosphoribosyl-AMP cyclohydrolase activity"/>
    <property type="evidence" value="ECO:0007669"/>
    <property type="project" value="UniProtKB-EC"/>
</dbReference>
<evidence type="ECO:0000313" key="19">
    <source>
        <dbReference type="EMBL" id="PWK50719.1"/>
    </source>
</evidence>
<dbReference type="Pfam" id="PF00977">
    <property type="entry name" value="His_biosynth"/>
    <property type="match status" value="1"/>
</dbReference>
<dbReference type="InterPro" id="IPR021130">
    <property type="entry name" value="PRib-ATP_PPHydrolase-like"/>
</dbReference>
<sequence length="415" mass="46698">MLIPSIDLMDGKAVQLKQGKEKVLERDDVFELLEQFSLYGEVAIIDLDAALGKGSNESLIMELLKIRPCRVGGGIRDLETAQKYIKAGASKIIIGTKCREDWVKKLPRESLIFAIDAKGDYWSTSGWQSTESIKVLDLIPELSENCAEFLYTQVEKEGLLQGLDRERIEGVLKASKVPVTIAGGISTLDDIQWFTQFGANGQIGMSIYTGALSLNDCFLSQLDFNKAPLIPTIVQDVATNKVLMLAYSSRDSLTQALEKRKGIYWSRSRESLWEKGLTSGHTQQLIQIDFDCDGDTLLFKVKQVGSACHFDRYSCFATEKNDFNFSRLEKLLAQRKQTLPENSFSTKLFQSSKLRAEKIREEADELIEAETFDEVRWEAADLIFFALTDALAKGVSFKDIESELRSRFNDRDLSS</sequence>
<dbReference type="OrthoDB" id="9795769at2"/>
<evidence type="ECO:0000256" key="2">
    <source>
        <dbReference type="ARBA" id="ARBA00001460"/>
    </source>
</evidence>
<dbReference type="FunFam" id="3.10.20.810:FF:000001">
    <property type="entry name" value="Histidine biosynthesis bifunctional protein HisIE"/>
    <property type="match status" value="1"/>
</dbReference>
<dbReference type="Gene3D" id="1.10.287.1080">
    <property type="entry name" value="MazG-like"/>
    <property type="match status" value="1"/>
</dbReference>
<dbReference type="InterPro" id="IPR006062">
    <property type="entry name" value="His_biosynth"/>
</dbReference>
<keyword evidence="16" id="KW-0511">Multifunctional enzyme</keyword>
<evidence type="ECO:0000256" key="3">
    <source>
        <dbReference type="ARBA" id="ARBA00005169"/>
    </source>
</evidence>
<comment type="catalytic activity">
    <reaction evidence="2">
        <text>1-(5-phospho-beta-D-ribosyl)-ATP + H2O = 1-(5-phospho-beta-D-ribosyl)-5'-AMP + diphosphate + H(+)</text>
        <dbReference type="Rhea" id="RHEA:22828"/>
        <dbReference type="ChEBI" id="CHEBI:15377"/>
        <dbReference type="ChEBI" id="CHEBI:15378"/>
        <dbReference type="ChEBI" id="CHEBI:33019"/>
        <dbReference type="ChEBI" id="CHEBI:59457"/>
        <dbReference type="ChEBI" id="CHEBI:73183"/>
        <dbReference type="EC" id="3.6.1.31"/>
    </reaction>
</comment>
<comment type="caution">
    <text evidence="19">The sequence shown here is derived from an EMBL/GenBank/DDBJ whole genome shotgun (WGS) entry which is preliminary data.</text>
</comment>
<dbReference type="RefSeq" id="WP_109763386.1">
    <property type="nucleotide sequence ID" value="NZ_QGGU01000006.1"/>
</dbReference>
<dbReference type="UniPathway" id="UPA00031">
    <property type="reaction ID" value="UER00007"/>
</dbReference>
<dbReference type="GO" id="GO:0004636">
    <property type="term" value="F:phosphoribosyl-ATP diphosphatase activity"/>
    <property type="evidence" value="ECO:0007669"/>
    <property type="project" value="UniProtKB-EC"/>
</dbReference>
<dbReference type="AlphaFoldDB" id="A0A316FQ25"/>
<dbReference type="SUPFAM" id="SSF141734">
    <property type="entry name" value="HisI-like"/>
    <property type="match status" value="1"/>
</dbReference>
<evidence type="ECO:0000256" key="8">
    <source>
        <dbReference type="ARBA" id="ARBA00012414"/>
    </source>
</evidence>
<evidence type="ECO:0000256" key="12">
    <source>
        <dbReference type="ARBA" id="ARBA00022741"/>
    </source>
</evidence>
<keyword evidence="15 17" id="KW-0368">Histidine biosynthesis</keyword>
<name>A0A316FQ25_9GAMM</name>
<keyword evidence="19" id="KW-0413">Isomerase</keyword>
<dbReference type="CDD" id="cd11546">
    <property type="entry name" value="NTP-PPase_His4"/>
    <property type="match status" value="1"/>
</dbReference>
<evidence type="ECO:0000256" key="7">
    <source>
        <dbReference type="ARBA" id="ARBA00009667"/>
    </source>
</evidence>
<dbReference type="SUPFAM" id="SSF51366">
    <property type="entry name" value="Ribulose-phoshate binding barrel"/>
    <property type="match status" value="1"/>
</dbReference>
<protein>
    <recommendedName>
        <fullName evidence="10">Histidine biosynthesis bifunctional protein HisIE</fullName>
        <ecNumber evidence="9">3.5.4.19</ecNumber>
        <ecNumber evidence="8">3.6.1.31</ecNumber>
    </recommendedName>
</protein>
<comment type="pathway">
    <text evidence="3">Amino-acid biosynthesis; L-histidine biosynthesis; L-histidine from 5-phospho-alpha-D-ribose 1-diphosphate: step 3/9.</text>
</comment>
<dbReference type="NCBIfam" id="NF000768">
    <property type="entry name" value="PRK00051.1"/>
    <property type="match status" value="1"/>
</dbReference>
<keyword evidence="12" id="KW-0547">Nucleotide-binding</keyword>
<comment type="similarity">
    <text evidence="7 17">Belongs to the HisA/HisF family.</text>
</comment>
<gene>
    <name evidence="19" type="ORF">C8D97_1066</name>
</gene>
<evidence type="ECO:0000256" key="11">
    <source>
        <dbReference type="ARBA" id="ARBA00022605"/>
    </source>
</evidence>
<reference evidence="19 20" key="1">
    <citation type="submission" date="2018-05" db="EMBL/GenBank/DDBJ databases">
        <title>Genomic Encyclopedia of Type Strains, Phase IV (KMG-IV): sequencing the most valuable type-strain genomes for metagenomic binning, comparative biology and taxonomic classification.</title>
        <authorList>
            <person name="Goeker M."/>
        </authorList>
    </citation>
    <scope>NUCLEOTIDE SEQUENCE [LARGE SCALE GENOMIC DNA]</scope>
    <source>
        <strain evidence="19 20">DSM 25350</strain>
    </source>
</reference>
<dbReference type="EC" id="3.5.4.19" evidence="9"/>
<dbReference type="EC" id="3.6.1.31" evidence="8"/>
<dbReference type="Pfam" id="PF01503">
    <property type="entry name" value="PRA-PH"/>
    <property type="match status" value="1"/>
</dbReference>
<feature type="domain" description="Phosphoribosyl-AMP cyclohydrolase" evidence="18">
    <location>
        <begin position="244"/>
        <end position="316"/>
    </location>
</feature>
<dbReference type="PANTHER" id="PTHR42945:SF1">
    <property type="entry name" value="HISTIDINE BIOSYNTHESIS BIFUNCTIONAL PROTEIN HIS7"/>
    <property type="match status" value="1"/>
</dbReference>
<dbReference type="InterPro" id="IPR011060">
    <property type="entry name" value="RibuloseP-bd_barrel"/>
</dbReference>
<evidence type="ECO:0000256" key="16">
    <source>
        <dbReference type="ARBA" id="ARBA00023268"/>
    </source>
</evidence>
<proteinExistence type="inferred from homology"/>
<dbReference type="InterPro" id="IPR008179">
    <property type="entry name" value="HisE"/>
</dbReference>
<evidence type="ECO:0000256" key="4">
    <source>
        <dbReference type="ARBA" id="ARBA00005204"/>
    </source>
</evidence>
<evidence type="ECO:0000256" key="5">
    <source>
        <dbReference type="ARBA" id="ARBA00007731"/>
    </source>
</evidence>
<dbReference type="GO" id="GO:0000105">
    <property type="term" value="P:L-histidine biosynthetic process"/>
    <property type="evidence" value="ECO:0007669"/>
    <property type="project" value="UniProtKB-UniPathway"/>
</dbReference>
<evidence type="ECO:0000259" key="18">
    <source>
        <dbReference type="Pfam" id="PF01502"/>
    </source>
</evidence>
<dbReference type="Pfam" id="PF01502">
    <property type="entry name" value="PRA-CH"/>
    <property type="match status" value="1"/>
</dbReference>
<dbReference type="PANTHER" id="PTHR42945">
    <property type="entry name" value="HISTIDINE BIOSYNTHESIS BIFUNCTIONAL PROTEIN"/>
    <property type="match status" value="1"/>
</dbReference>
<dbReference type="EMBL" id="QGGU01000006">
    <property type="protein sequence ID" value="PWK50719.1"/>
    <property type="molecule type" value="Genomic_DNA"/>
</dbReference>
<dbReference type="GO" id="GO:0005524">
    <property type="term" value="F:ATP binding"/>
    <property type="evidence" value="ECO:0007669"/>
    <property type="project" value="UniProtKB-KW"/>
</dbReference>
<evidence type="ECO:0000256" key="1">
    <source>
        <dbReference type="ARBA" id="ARBA00000024"/>
    </source>
</evidence>